<protein>
    <recommendedName>
        <fullName evidence="6">Small ribosomal subunit protein uS5c</fullName>
    </recommendedName>
    <alternativeName>
        <fullName evidence="7">30S ribosomal protein S5, chloroplastic</fullName>
    </alternativeName>
</protein>
<dbReference type="Proteomes" id="UP000306102">
    <property type="component" value="Unassembled WGS sequence"/>
</dbReference>
<evidence type="ECO:0000256" key="9">
    <source>
        <dbReference type="RuleBase" id="RU003823"/>
    </source>
</evidence>
<feature type="region of interest" description="Disordered" evidence="10">
    <location>
        <begin position="36"/>
        <end position="61"/>
    </location>
</feature>
<evidence type="ECO:0000256" key="5">
    <source>
        <dbReference type="ARBA" id="ARBA00023274"/>
    </source>
</evidence>
<dbReference type="Gene3D" id="3.30.160.20">
    <property type="match status" value="1"/>
</dbReference>
<dbReference type="InterPro" id="IPR005712">
    <property type="entry name" value="Ribosomal_uS5_bac-type"/>
</dbReference>
<keyword evidence="3" id="KW-0694">RNA-binding</keyword>
<evidence type="ECO:0000313" key="12">
    <source>
        <dbReference type="EMBL" id="THG02246.1"/>
    </source>
</evidence>
<dbReference type="AlphaFoldDB" id="A0A4S4DJU3"/>
<evidence type="ECO:0000256" key="6">
    <source>
        <dbReference type="ARBA" id="ARBA00035156"/>
    </source>
</evidence>
<dbReference type="SUPFAM" id="SSF54211">
    <property type="entry name" value="Ribosomal protein S5 domain 2-like"/>
    <property type="match status" value="1"/>
</dbReference>
<dbReference type="Pfam" id="PF03719">
    <property type="entry name" value="Ribosomal_S5_C"/>
    <property type="match status" value="1"/>
</dbReference>
<dbReference type="PANTHER" id="PTHR13718">
    <property type="entry name" value="RIBOSOMAL S SUBUNIT"/>
    <property type="match status" value="1"/>
</dbReference>
<feature type="compositionally biased region" description="Low complexity" evidence="10">
    <location>
        <begin position="36"/>
        <end position="54"/>
    </location>
</feature>
<dbReference type="InterPro" id="IPR000851">
    <property type="entry name" value="Ribosomal_uS5"/>
</dbReference>
<dbReference type="GO" id="GO:0042254">
    <property type="term" value="P:ribosome biogenesis"/>
    <property type="evidence" value="ECO:0007669"/>
    <property type="project" value="UniProtKB-ARBA"/>
</dbReference>
<dbReference type="Pfam" id="PF00333">
    <property type="entry name" value="Ribosomal_S5"/>
    <property type="match status" value="1"/>
</dbReference>
<keyword evidence="2" id="KW-0699">rRNA-binding</keyword>
<dbReference type="SUPFAM" id="SSF54768">
    <property type="entry name" value="dsRNA-binding domain-like"/>
    <property type="match status" value="1"/>
</dbReference>
<keyword evidence="5 8" id="KW-0687">Ribonucleoprotein</keyword>
<evidence type="ECO:0000256" key="7">
    <source>
        <dbReference type="ARBA" id="ARBA00035347"/>
    </source>
</evidence>
<dbReference type="InterPro" id="IPR013810">
    <property type="entry name" value="Ribosomal_uS5_N"/>
</dbReference>
<organism evidence="12 13">
    <name type="scientific">Camellia sinensis var. sinensis</name>
    <name type="common">China tea</name>
    <dbReference type="NCBI Taxonomy" id="542762"/>
    <lineage>
        <taxon>Eukaryota</taxon>
        <taxon>Viridiplantae</taxon>
        <taxon>Streptophyta</taxon>
        <taxon>Embryophyta</taxon>
        <taxon>Tracheophyta</taxon>
        <taxon>Spermatophyta</taxon>
        <taxon>Magnoliopsida</taxon>
        <taxon>eudicotyledons</taxon>
        <taxon>Gunneridae</taxon>
        <taxon>Pentapetalae</taxon>
        <taxon>asterids</taxon>
        <taxon>Ericales</taxon>
        <taxon>Theaceae</taxon>
        <taxon>Camellia</taxon>
    </lineage>
</organism>
<evidence type="ECO:0000313" key="13">
    <source>
        <dbReference type="Proteomes" id="UP000306102"/>
    </source>
</evidence>
<dbReference type="InterPro" id="IPR020568">
    <property type="entry name" value="Ribosomal_Su5_D2-typ_SF"/>
</dbReference>
<dbReference type="Gene3D" id="3.30.230.10">
    <property type="match status" value="1"/>
</dbReference>
<dbReference type="InterPro" id="IPR018192">
    <property type="entry name" value="Ribosomal_uS5_N_CS"/>
</dbReference>
<dbReference type="GO" id="GO:0019843">
    <property type="term" value="F:rRNA binding"/>
    <property type="evidence" value="ECO:0007669"/>
    <property type="project" value="UniProtKB-KW"/>
</dbReference>
<dbReference type="FunFam" id="3.30.160.20:FF:000001">
    <property type="entry name" value="30S ribosomal protein S5"/>
    <property type="match status" value="1"/>
</dbReference>
<keyword evidence="13" id="KW-1185">Reference proteome</keyword>
<dbReference type="PANTHER" id="PTHR13718:SF61">
    <property type="entry name" value="SMALL RIBOSOMAL SUBUNIT PROTEIN US5M"/>
    <property type="match status" value="1"/>
</dbReference>
<dbReference type="NCBIfam" id="TIGR01021">
    <property type="entry name" value="rpsE_bact"/>
    <property type="match status" value="1"/>
</dbReference>
<evidence type="ECO:0000256" key="3">
    <source>
        <dbReference type="ARBA" id="ARBA00022884"/>
    </source>
</evidence>
<dbReference type="GO" id="GO:0006412">
    <property type="term" value="P:translation"/>
    <property type="evidence" value="ECO:0007669"/>
    <property type="project" value="InterPro"/>
</dbReference>
<evidence type="ECO:0000256" key="4">
    <source>
        <dbReference type="ARBA" id="ARBA00022980"/>
    </source>
</evidence>
<dbReference type="GO" id="GO:0005763">
    <property type="term" value="C:mitochondrial small ribosomal subunit"/>
    <property type="evidence" value="ECO:0007669"/>
    <property type="project" value="TreeGrafter"/>
</dbReference>
<dbReference type="FunFam" id="3.30.230.10:FF:000002">
    <property type="entry name" value="30S ribosomal protein S5"/>
    <property type="match status" value="1"/>
</dbReference>
<comment type="similarity">
    <text evidence="1 9">Belongs to the universal ribosomal protein uS5 family.</text>
</comment>
<dbReference type="GO" id="GO:0003735">
    <property type="term" value="F:structural constituent of ribosome"/>
    <property type="evidence" value="ECO:0007669"/>
    <property type="project" value="UniProtKB-UniRule"/>
</dbReference>
<dbReference type="GO" id="GO:0003729">
    <property type="term" value="F:mRNA binding"/>
    <property type="evidence" value="ECO:0007669"/>
    <property type="project" value="UniProtKB-ARBA"/>
</dbReference>
<dbReference type="InterPro" id="IPR005324">
    <property type="entry name" value="Ribosomal_uS5_C"/>
</dbReference>
<dbReference type="PROSITE" id="PS00585">
    <property type="entry name" value="RIBOSOMAL_S5"/>
    <property type="match status" value="1"/>
</dbReference>
<evidence type="ECO:0000256" key="8">
    <source>
        <dbReference type="PROSITE-ProRule" id="PRU00268"/>
    </source>
</evidence>
<feature type="domain" description="S5 DRBM" evidence="11">
    <location>
        <begin position="155"/>
        <end position="218"/>
    </location>
</feature>
<evidence type="ECO:0000256" key="10">
    <source>
        <dbReference type="SAM" id="MobiDB-lite"/>
    </source>
</evidence>
<dbReference type="EMBL" id="SDRB02011233">
    <property type="protein sequence ID" value="THG02246.1"/>
    <property type="molecule type" value="Genomic_DNA"/>
</dbReference>
<dbReference type="PROSITE" id="PS50881">
    <property type="entry name" value="S5_DSRBD"/>
    <property type="match status" value="1"/>
</dbReference>
<accession>A0A4S4DJU3</accession>
<reference evidence="12 13" key="1">
    <citation type="journal article" date="2018" name="Proc. Natl. Acad. Sci. U.S.A.">
        <title>Draft genome sequence of Camellia sinensis var. sinensis provides insights into the evolution of the tea genome and tea quality.</title>
        <authorList>
            <person name="Wei C."/>
            <person name="Yang H."/>
            <person name="Wang S."/>
            <person name="Zhao J."/>
            <person name="Liu C."/>
            <person name="Gao L."/>
            <person name="Xia E."/>
            <person name="Lu Y."/>
            <person name="Tai Y."/>
            <person name="She G."/>
            <person name="Sun J."/>
            <person name="Cao H."/>
            <person name="Tong W."/>
            <person name="Gao Q."/>
            <person name="Li Y."/>
            <person name="Deng W."/>
            <person name="Jiang X."/>
            <person name="Wang W."/>
            <person name="Chen Q."/>
            <person name="Zhang S."/>
            <person name="Li H."/>
            <person name="Wu J."/>
            <person name="Wang P."/>
            <person name="Li P."/>
            <person name="Shi C."/>
            <person name="Zheng F."/>
            <person name="Jian J."/>
            <person name="Huang B."/>
            <person name="Shan D."/>
            <person name="Shi M."/>
            <person name="Fang C."/>
            <person name="Yue Y."/>
            <person name="Li F."/>
            <person name="Li D."/>
            <person name="Wei S."/>
            <person name="Han B."/>
            <person name="Jiang C."/>
            <person name="Yin Y."/>
            <person name="Xia T."/>
            <person name="Zhang Z."/>
            <person name="Bennetzen J.L."/>
            <person name="Zhao S."/>
            <person name="Wan X."/>
        </authorList>
    </citation>
    <scope>NUCLEOTIDE SEQUENCE [LARGE SCALE GENOMIC DNA]</scope>
    <source>
        <strain evidence="13">cv. Shuchazao</strain>
        <tissue evidence="12">Leaf</tissue>
    </source>
</reference>
<comment type="caution">
    <text evidence="12">The sequence shown here is derived from an EMBL/GenBank/DDBJ whole genome shotgun (WGS) entry which is preliminary data.</text>
</comment>
<proteinExistence type="inferred from homology"/>
<sequence length="311" mass="33313">MAASATSLSTLSSLSIPKSCFSLFNPSLSLLTTLHSSTPKSPYPSLSLPSKPTKFTPLQASPSGEIETTFFDNFNPEDDITFDPPEAPEGFVPPPSFDEDPLEPEDQIAAAYEELYGPAYSGVSVLGKDVYVMDSKVKKLTGLGKAKKEKVRDGFDERVVQVRRVTKVVKGGKQLHFRAVVVVGDKQGRVGVGVGKAKEVIAAVQKSATNARRNIITVPMTKYSTFPHRSEGDYGAAKVMLRPASPGTGVIAGGSVRIVLEMAGVENALGKQLGSDNALNNARATVVAVLKMRQFSEVAAERGIPMEELWK</sequence>
<gene>
    <name evidence="12" type="ORF">TEA_004591</name>
</gene>
<keyword evidence="4 8" id="KW-0689">Ribosomal protein</keyword>
<dbReference type="HAMAP" id="MF_01307_B">
    <property type="entry name" value="Ribosomal_uS5_B"/>
    <property type="match status" value="1"/>
</dbReference>
<dbReference type="STRING" id="542762.A0A4S4DJU3"/>
<evidence type="ECO:0000256" key="1">
    <source>
        <dbReference type="ARBA" id="ARBA00008945"/>
    </source>
</evidence>
<evidence type="ECO:0000256" key="2">
    <source>
        <dbReference type="ARBA" id="ARBA00022730"/>
    </source>
</evidence>
<name>A0A4S4DJU3_CAMSN</name>
<dbReference type="InterPro" id="IPR014721">
    <property type="entry name" value="Ribsml_uS5_D2-typ_fold_subgr"/>
</dbReference>
<evidence type="ECO:0000259" key="11">
    <source>
        <dbReference type="PROSITE" id="PS50881"/>
    </source>
</evidence>